<feature type="region of interest" description="Disordered" evidence="3">
    <location>
        <begin position="17"/>
        <end position="62"/>
    </location>
</feature>
<dbReference type="PANTHER" id="PTHR46292">
    <property type="entry name" value="COILED-COIL DOMAIN-CONTAINING PROTEIN 102A"/>
    <property type="match status" value="1"/>
</dbReference>
<reference evidence="4 5" key="1">
    <citation type="journal article" date="2020" name="Nature">
        <title>Six reference-quality genomes reveal evolution of bat adaptations.</title>
        <authorList>
            <person name="Jebb D."/>
            <person name="Huang Z."/>
            <person name="Pippel M."/>
            <person name="Hughes G.M."/>
            <person name="Lavrichenko K."/>
            <person name="Devanna P."/>
            <person name="Winkler S."/>
            <person name="Jermiin L.S."/>
            <person name="Skirmuntt E.C."/>
            <person name="Katzourakis A."/>
            <person name="Burkitt-Gray L."/>
            <person name="Ray D.A."/>
            <person name="Sullivan K.A.M."/>
            <person name="Roscito J.G."/>
            <person name="Kirilenko B.M."/>
            <person name="Davalos L.M."/>
            <person name="Corthals A.P."/>
            <person name="Power M.L."/>
            <person name="Jones G."/>
            <person name="Ransome R.D."/>
            <person name="Dechmann D.K.N."/>
            <person name="Locatelli A.G."/>
            <person name="Puechmaille S.J."/>
            <person name="Fedrigo O."/>
            <person name="Jarvis E.D."/>
            <person name="Hiller M."/>
            <person name="Vernes S.C."/>
            <person name="Myers E.W."/>
            <person name="Teeling E.C."/>
        </authorList>
    </citation>
    <scope>NUCLEOTIDE SEQUENCE [LARGE SCALE GENOMIC DNA]</scope>
    <source>
        <strain evidence="4">MMolMol1</strain>
        <tissue evidence="4">Muscle</tissue>
    </source>
</reference>
<organism evidence="4 5">
    <name type="scientific">Molossus molossus</name>
    <name type="common">Pallas' mastiff bat</name>
    <name type="synonym">Vespertilio molossus</name>
    <dbReference type="NCBI Taxonomy" id="27622"/>
    <lineage>
        <taxon>Eukaryota</taxon>
        <taxon>Metazoa</taxon>
        <taxon>Chordata</taxon>
        <taxon>Craniata</taxon>
        <taxon>Vertebrata</taxon>
        <taxon>Euteleostomi</taxon>
        <taxon>Mammalia</taxon>
        <taxon>Eutheria</taxon>
        <taxon>Laurasiatheria</taxon>
        <taxon>Chiroptera</taxon>
        <taxon>Yangochiroptera</taxon>
        <taxon>Molossidae</taxon>
        <taxon>Molossus</taxon>
    </lineage>
</organism>
<proteinExistence type="predicted"/>
<evidence type="ECO:0000256" key="2">
    <source>
        <dbReference type="SAM" id="Coils"/>
    </source>
</evidence>
<dbReference type="EMBL" id="JACASF010000006">
    <property type="protein sequence ID" value="KAF6470871.1"/>
    <property type="molecule type" value="Genomic_DNA"/>
</dbReference>
<sequence>MDLDSIYRFIEETHIFGTQPSAGKAPGDGDAGAPGAAPRDPRRSRRPPGGLQPHAAPSARARAAEWDICAELRLRELEAAQARAAQLEQTMRWWSDCTATWREKWSKARAESTRAREEGRQLRLQLERAAKELSALKQQRSRAPGTEALEAGEAQARARPGFPAASCGAGDPAQIGSQTCESIRECLVKRESPTKENTPSVEEGLILHPLGLNEEVKRCSDRLDVFEKGSSENCAVKPGLRQHPGHPPLQNEAPKISALQVHLDEFQKILRQERDMRSSLEREIERLQSAVSSWKQKYEELNASTSRTRRELERLQVENASERDQREILETEKQELERENRSLKAQVKEMDELLKAKNRLNASSQGPDFKTSHIELQENHKGRAAARGTETRKKAEVLGLRSARWLTGAGPVTGFWDRQDTTPAAETARAQEDVLRTWWGTEESPGIS</sequence>
<comment type="caution">
    <text evidence="4">The sequence shown here is derived from an EMBL/GenBank/DDBJ whole genome shotgun (WGS) entry which is preliminary data.</text>
</comment>
<dbReference type="Proteomes" id="UP000550707">
    <property type="component" value="Unassembled WGS sequence"/>
</dbReference>
<dbReference type="PANTHER" id="PTHR46292:SF2">
    <property type="entry name" value="COILED-COIL DOMAIN-CONTAINING PROTEIN 102B"/>
    <property type="match status" value="1"/>
</dbReference>
<dbReference type="Gene3D" id="3.40.50.300">
    <property type="entry name" value="P-loop containing nucleotide triphosphate hydrolases"/>
    <property type="match status" value="1"/>
</dbReference>
<feature type="region of interest" description="Disordered" evidence="3">
    <location>
        <begin position="411"/>
        <end position="430"/>
    </location>
</feature>
<evidence type="ECO:0000313" key="4">
    <source>
        <dbReference type="EMBL" id="KAF6470871.1"/>
    </source>
</evidence>
<protein>
    <submittedName>
        <fullName evidence="4">Coiled-coil domain containing 102B</fullName>
    </submittedName>
</protein>
<evidence type="ECO:0000256" key="1">
    <source>
        <dbReference type="ARBA" id="ARBA00023054"/>
    </source>
</evidence>
<accession>A0A7J8HFS5</accession>
<keyword evidence="5" id="KW-1185">Reference proteome</keyword>
<dbReference type="AlphaFoldDB" id="A0A7J8HFS5"/>
<dbReference type="InParanoid" id="A0A7J8HFS5"/>
<feature type="coiled-coil region" evidence="2">
    <location>
        <begin position="263"/>
        <end position="363"/>
    </location>
</feature>
<feature type="coiled-coil region" evidence="2">
    <location>
        <begin position="70"/>
        <end position="139"/>
    </location>
</feature>
<keyword evidence="1 2" id="KW-0175">Coiled coil</keyword>
<evidence type="ECO:0000256" key="3">
    <source>
        <dbReference type="SAM" id="MobiDB-lite"/>
    </source>
</evidence>
<evidence type="ECO:0000313" key="5">
    <source>
        <dbReference type="Proteomes" id="UP000550707"/>
    </source>
</evidence>
<gene>
    <name evidence="4" type="ORF">HJG59_002191</name>
</gene>
<name>A0A7J8HFS5_MOLMO</name>
<dbReference type="InterPro" id="IPR027417">
    <property type="entry name" value="P-loop_NTPase"/>
</dbReference>